<dbReference type="HOGENOM" id="CLU_148655_1_0_10"/>
<accession>F0R8Q6</accession>
<dbReference type="Proteomes" id="UP000007486">
    <property type="component" value="Chromosome"/>
</dbReference>
<dbReference type="STRING" id="667015.Bacsa_1419"/>
<proteinExistence type="predicted"/>
<dbReference type="AlphaFoldDB" id="F0R8Q6"/>
<keyword evidence="3" id="KW-1185">Reference proteome</keyword>
<dbReference type="Pfam" id="PF04977">
    <property type="entry name" value="DivIC"/>
    <property type="match status" value="1"/>
</dbReference>
<evidence type="ECO:0000313" key="2">
    <source>
        <dbReference type="EMBL" id="ADY35991.1"/>
    </source>
</evidence>
<dbReference type="eggNOG" id="COG2919">
    <property type="taxonomic scope" value="Bacteria"/>
</dbReference>
<reference evidence="2 3" key="1">
    <citation type="journal article" date="2011" name="Stand. Genomic Sci.">
        <title>Complete genome sequence of Bacteroides salanitronis type strain (BL78).</title>
        <authorList>
            <person name="Gronow S."/>
            <person name="Held B."/>
            <person name="Lucas S."/>
            <person name="Lapidus A."/>
            <person name="Del Rio T.G."/>
            <person name="Nolan M."/>
            <person name="Tice H."/>
            <person name="Deshpande S."/>
            <person name="Cheng J.F."/>
            <person name="Pitluck S."/>
            <person name="Liolios K."/>
            <person name="Pagani I."/>
            <person name="Ivanova N."/>
            <person name="Mavromatis K."/>
            <person name="Pati A."/>
            <person name="Tapia R."/>
            <person name="Han C."/>
            <person name="Goodwin L."/>
            <person name="Chen A."/>
            <person name="Palaniappan K."/>
            <person name="Land M."/>
            <person name="Hauser L."/>
            <person name="Chang Y.J."/>
            <person name="Jeffries C.D."/>
            <person name="Brambilla E.M."/>
            <person name="Rohde M."/>
            <person name="Goker M."/>
            <person name="Detter J.C."/>
            <person name="Woyke T."/>
            <person name="Bristow J."/>
            <person name="Markowitz V."/>
            <person name="Hugenholtz P."/>
            <person name="Kyrpides N.C."/>
            <person name="Klenk H.P."/>
            <person name="Eisen J.A."/>
        </authorList>
    </citation>
    <scope>NUCLEOTIDE SEQUENCE [LARGE SCALE GENOMIC DNA]</scope>
    <source>
        <strain evidence="2 3">DSM 18170</strain>
    </source>
</reference>
<keyword evidence="1" id="KW-0175">Coiled coil</keyword>
<dbReference type="RefSeq" id="WP_013617423.1">
    <property type="nucleotide sequence ID" value="NC_015164.1"/>
</dbReference>
<gene>
    <name evidence="2" type="ordered locus">Bacsa_1419</name>
</gene>
<feature type="coiled-coil region" evidence="1">
    <location>
        <begin position="39"/>
        <end position="73"/>
    </location>
</feature>
<name>F0R8Q6_PHOSB</name>
<protein>
    <submittedName>
        <fullName evidence="2">Septum formation initiator</fullName>
    </submittedName>
</protein>
<evidence type="ECO:0000313" key="3">
    <source>
        <dbReference type="Proteomes" id="UP000007486"/>
    </source>
</evidence>
<evidence type="ECO:0000256" key="1">
    <source>
        <dbReference type="SAM" id="Coils"/>
    </source>
</evidence>
<dbReference type="OrthoDB" id="1467719at2"/>
<sequence length="107" mass="13253">MSKLKAVWNYIRRHKYLITILAFLLIIGVLDEENNLIQRVRHKREIFELKREIKHYRDQYDEDSRELKELLSNPEMLEKVAREKYLMKKPNEDIYIFEEDLDKKNEE</sequence>
<organism evidence="2 3">
    <name type="scientific">Phocaeicola salanitronis (strain DSM 18170 / JCM 13657 / CCUG 60908 / BL78)</name>
    <name type="common">Bacteroides salanitronis</name>
    <dbReference type="NCBI Taxonomy" id="667015"/>
    <lineage>
        <taxon>Bacteria</taxon>
        <taxon>Pseudomonadati</taxon>
        <taxon>Bacteroidota</taxon>
        <taxon>Bacteroidia</taxon>
        <taxon>Bacteroidales</taxon>
        <taxon>Bacteroidaceae</taxon>
        <taxon>Phocaeicola</taxon>
    </lineage>
</organism>
<dbReference type="InterPro" id="IPR007060">
    <property type="entry name" value="FtsL/DivIC"/>
</dbReference>
<dbReference type="KEGG" id="bsa:Bacsa_1419"/>
<dbReference type="EMBL" id="CP002530">
    <property type="protein sequence ID" value="ADY35991.1"/>
    <property type="molecule type" value="Genomic_DNA"/>
</dbReference>